<evidence type="ECO:0000259" key="2">
    <source>
        <dbReference type="Pfam" id="PF13867"/>
    </source>
</evidence>
<dbReference type="AlphaFoldDB" id="A0AAV8A880"/>
<keyword evidence="6" id="KW-1185">Reference proteome</keyword>
<dbReference type="Gene3D" id="6.10.160.20">
    <property type="match status" value="1"/>
</dbReference>
<reference evidence="4" key="1">
    <citation type="submission" date="2022-08" db="EMBL/GenBank/DDBJ databases">
        <title>Novel sulfate-reducing endosymbionts in the free-living metamonad Anaeramoeba.</title>
        <authorList>
            <person name="Jerlstrom-Hultqvist J."/>
            <person name="Cepicka I."/>
            <person name="Gallot-Lavallee L."/>
            <person name="Salas-Leiva D."/>
            <person name="Curtis B.A."/>
            <person name="Zahonova K."/>
            <person name="Pipaliya S."/>
            <person name="Dacks J."/>
            <person name="Roger A.J."/>
        </authorList>
    </citation>
    <scope>NUCLEOTIDE SEQUENCE</scope>
    <source>
        <strain evidence="4">Schooner1</strain>
    </source>
</reference>
<comment type="caution">
    <text evidence="3">The sequence shown here is derived from an EMBL/GenBank/DDBJ whole genome shotgun (WGS) entry which is preliminary data.</text>
</comment>
<sequence>MPPKLRSRSKRSKALKQKSQQNNRRVKEHSKKKYNNKKAIPHGPVIDFSQLRFETLLEIKKHYDIRRNTNNPKELSKLIFEKFHKQKVDEKTVIQEFLRISKEF</sequence>
<dbReference type="Proteomes" id="UP001150062">
    <property type="component" value="Unassembled WGS sequence"/>
</dbReference>
<dbReference type="Proteomes" id="UP001146793">
    <property type="component" value="Unassembled WGS sequence"/>
</dbReference>
<gene>
    <name evidence="3" type="ORF">M0812_06668</name>
    <name evidence="4" type="ORF">M0813_12422</name>
</gene>
<accession>A0AAV8A880</accession>
<dbReference type="EMBL" id="JAOAOG010000020">
    <property type="protein sequence ID" value="KAJ6254462.1"/>
    <property type="molecule type" value="Genomic_DNA"/>
</dbReference>
<evidence type="ECO:0000256" key="1">
    <source>
        <dbReference type="SAM" id="MobiDB-lite"/>
    </source>
</evidence>
<evidence type="ECO:0000313" key="4">
    <source>
        <dbReference type="EMBL" id="KAJ6254462.1"/>
    </source>
</evidence>
<proteinExistence type="predicted"/>
<evidence type="ECO:0000313" key="5">
    <source>
        <dbReference type="Proteomes" id="UP001146793"/>
    </source>
</evidence>
<dbReference type="Pfam" id="PF13867">
    <property type="entry name" value="SAP30_Sin3_bdg"/>
    <property type="match status" value="1"/>
</dbReference>
<reference evidence="3" key="2">
    <citation type="submission" date="2022-08" db="EMBL/GenBank/DDBJ databases">
        <title>Novel sulphate-reducing endosymbionts in the free-living metamonad Anaeramoeba.</title>
        <authorList>
            <person name="Jerlstrom-Hultqvist J."/>
            <person name="Cepicka I."/>
            <person name="Gallot-Lavallee L."/>
            <person name="Salas-Leiva D."/>
            <person name="Curtis B.A."/>
            <person name="Zahonova K."/>
            <person name="Pipaliya S."/>
            <person name="Dacks J."/>
            <person name="Roger A.J."/>
        </authorList>
    </citation>
    <scope>NUCLEOTIDE SEQUENCE</scope>
    <source>
        <strain evidence="3">Busselton2</strain>
    </source>
</reference>
<dbReference type="InterPro" id="IPR025718">
    <property type="entry name" value="SAP30_Sin3-bd"/>
</dbReference>
<feature type="compositionally biased region" description="Basic residues" evidence="1">
    <location>
        <begin position="1"/>
        <end position="16"/>
    </location>
</feature>
<feature type="domain" description="Histone deacetylase complex subunit SAP30 Sin3 binding" evidence="2">
    <location>
        <begin position="51"/>
        <end position="99"/>
    </location>
</feature>
<name>A0AAV8A880_9EUKA</name>
<organism evidence="3 5">
    <name type="scientific">Anaeramoeba flamelloides</name>
    <dbReference type="NCBI Taxonomy" id="1746091"/>
    <lineage>
        <taxon>Eukaryota</taxon>
        <taxon>Metamonada</taxon>
        <taxon>Anaeramoebidae</taxon>
        <taxon>Anaeramoeba</taxon>
    </lineage>
</organism>
<protein>
    <submittedName>
        <fullName evidence="3">Sap30</fullName>
    </submittedName>
</protein>
<feature type="compositionally biased region" description="Basic residues" evidence="1">
    <location>
        <begin position="24"/>
        <end position="40"/>
    </location>
</feature>
<evidence type="ECO:0000313" key="3">
    <source>
        <dbReference type="EMBL" id="KAJ3450488.1"/>
    </source>
</evidence>
<evidence type="ECO:0000313" key="6">
    <source>
        <dbReference type="Proteomes" id="UP001150062"/>
    </source>
</evidence>
<dbReference type="EMBL" id="JANTQA010000012">
    <property type="protein sequence ID" value="KAJ3450488.1"/>
    <property type="molecule type" value="Genomic_DNA"/>
</dbReference>
<feature type="region of interest" description="Disordered" evidence="1">
    <location>
        <begin position="1"/>
        <end position="41"/>
    </location>
</feature>
<dbReference type="InterPro" id="IPR038291">
    <property type="entry name" value="SAP30_C_sf"/>
</dbReference>